<evidence type="ECO:0000313" key="4">
    <source>
        <dbReference type="EMBL" id="AZP15465.1"/>
    </source>
</evidence>
<reference evidence="4 5" key="1">
    <citation type="submission" date="2018-12" db="EMBL/GenBank/DDBJ databases">
        <authorList>
            <person name="Li K."/>
        </authorList>
    </citation>
    <scope>NUCLEOTIDE SEQUENCE [LARGE SCALE GENOMIC DNA]</scope>
    <source>
        <strain evidence="5">CR22</strain>
    </source>
</reference>
<protein>
    <submittedName>
        <fullName evidence="4">ABC transporter ATP-binding protein</fullName>
    </submittedName>
</protein>
<name>A0A3S9HTS5_9ACTN</name>
<keyword evidence="1" id="KW-0547">Nucleotide-binding</keyword>
<dbReference type="KEGG" id="saqu:EJC51_04745"/>
<dbReference type="PANTHER" id="PTHR43582:SF2">
    <property type="entry name" value="LINEARMYCIN RESISTANCE ATP-BINDING PROTEIN LNRL"/>
    <property type="match status" value="1"/>
</dbReference>
<gene>
    <name evidence="4" type="ORF">EJC51_04745</name>
</gene>
<evidence type="ECO:0000259" key="3">
    <source>
        <dbReference type="PROSITE" id="PS50893"/>
    </source>
</evidence>
<keyword evidence="5" id="KW-1185">Reference proteome</keyword>
<evidence type="ECO:0000256" key="1">
    <source>
        <dbReference type="ARBA" id="ARBA00022741"/>
    </source>
</evidence>
<accession>A0A3S9HTS5</accession>
<dbReference type="PROSITE" id="PS00211">
    <property type="entry name" value="ABC_TRANSPORTER_1"/>
    <property type="match status" value="1"/>
</dbReference>
<organism evidence="4 5">
    <name type="scientific">Streptomyces aquilus</name>
    <dbReference type="NCBI Taxonomy" id="2548456"/>
    <lineage>
        <taxon>Bacteria</taxon>
        <taxon>Bacillati</taxon>
        <taxon>Actinomycetota</taxon>
        <taxon>Actinomycetes</taxon>
        <taxon>Kitasatosporales</taxon>
        <taxon>Streptomycetaceae</taxon>
        <taxon>Streptomyces</taxon>
    </lineage>
</organism>
<evidence type="ECO:0000313" key="5">
    <source>
        <dbReference type="Proteomes" id="UP000280197"/>
    </source>
</evidence>
<dbReference type="InterPro" id="IPR003593">
    <property type="entry name" value="AAA+_ATPase"/>
</dbReference>
<dbReference type="AlphaFoldDB" id="A0A3S9HTS5"/>
<proteinExistence type="predicted"/>
<evidence type="ECO:0000256" key="2">
    <source>
        <dbReference type="ARBA" id="ARBA00022840"/>
    </source>
</evidence>
<dbReference type="Pfam" id="PF00005">
    <property type="entry name" value="ABC_tran"/>
    <property type="match status" value="1"/>
</dbReference>
<dbReference type="Gene3D" id="3.40.50.300">
    <property type="entry name" value="P-loop containing nucleotide triphosphate hydrolases"/>
    <property type="match status" value="1"/>
</dbReference>
<dbReference type="Proteomes" id="UP000280197">
    <property type="component" value="Chromosome"/>
</dbReference>
<dbReference type="GO" id="GO:0005524">
    <property type="term" value="F:ATP binding"/>
    <property type="evidence" value="ECO:0007669"/>
    <property type="project" value="UniProtKB-KW"/>
</dbReference>
<sequence>MNAPVGNPDAVLDCAHLVRRFGERTAVDDVSLRIAPGETYGLLGPNGAGKTTTIRMACGLLRPDAGTVRVAGLAVTTAAGPAKKLIGFVPQDVALYPDLSVRENLRFFGRLYRLSRRALERRVDEVLDLIELRDRAGDRVDSLSGGMRRRLNIGAGLVHSPTLLVLDEPTVGVDPQSRHAILESVTRFGEEGMAVLYTTHYMEEAERLCDRVGIIDRGRLVAEGSPRALVALVAERDRVRLSAAGNLAAYAAACGRLGRVEGAARTGDHGEVVELVVKDARSLLPDLLDLAHAQHVDIRSVEIDEPDLEAVFLHLTGTALRE</sequence>
<feature type="domain" description="ABC transporter" evidence="3">
    <location>
        <begin position="12"/>
        <end position="242"/>
    </location>
</feature>
<dbReference type="SUPFAM" id="SSF52540">
    <property type="entry name" value="P-loop containing nucleoside triphosphate hydrolases"/>
    <property type="match status" value="1"/>
</dbReference>
<dbReference type="InterPro" id="IPR017871">
    <property type="entry name" value="ABC_transporter-like_CS"/>
</dbReference>
<dbReference type="InterPro" id="IPR027417">
    <property type="entry name" value="P-loop_NTPase"/>
</dbReference>
<dbReference type="RefSeq" id="WP_126269844.1">
    <property type="nucleotide sequence ID" value="NZ_CP034463.1"/>
</dbReference>
<keyword evidence="2 4" id="KW-0067">ATP-binding</keyword>
<dbReference type="GO" id="GO:0016887">
    <property type="term" value="F:ATP hydrolysis activity"/>
    <property type="evidence" value="ECO:0007669"/>
    <property type="project" value="InterPro"/>
</dbReference>
<dbReference type="EMBL" id="CP034463">
    <property type="protein sequence ID" value="AZP15465.1"/>
    <property type="molecule type" value="Genomic_DNA"/>
</dbReference>
<dbReference type="PROSITE" id="PS50893">
    <property type="entry name" value="ABC_TRANSPORTER_2"/>
    <property type="match status" value="1"/>
</dbReference>
<dbReference type="PANTHER" id="PTHR43582">
    <property type="entry name" value="LINEARMYCIN RESISTANCE ATP-BINDING PROTEIN LNRL"/>
    <property type="match status" value="1"/>
</dbReference>
<dbReference type="SMART" id="SM00382">
    <property type="entry name" value="AAA"/>
    <property type="match status" value="1"/>
</dbReference>
<dbReference type="InterPro" id="IPR003439">
    <property type="entry name" value="ABC_transporter-like_ATP-bd"/>
</dbReference>